<keyword evidence="2" id="KW-0597">Phosphoprotein</keyword>
<dbReference type="InterPro" id="IPR014043">
    <property type="entry name" value="Acyl_transferase_dom"/>
</dbReference>
<keyword evidence="5" id="KW-1185">Reference proteome</keyword>
<dbReference type="GO" id="GO:0004312">
    <property type="term" value="F:fatty acid synthase activity"/>
    <property type="evidence" value="ECO:0007669"/>
    <property type="project" value="TreeGrafter"/>
</dbReference>
<dbReference type="GO" id="GO:0006633">
    <property type="term" value="P:fatty acid biosynthetic process"/>
    <property type="evidence" value="ECO:0007669"/>
    <property type="project" value="TreeGrafter"/>
</dbReference>
<dbReference type="Gene3D" id="3.40.366.10">
    <property type="entry name" value="Malonyl-Coenzyme A Acyl Carrier Protein, domain 2"/>
    <property type="match status" value="1"/>
</dbReference>
<sequence>MTSKEIVFMYSGQGAQYYQMGRELWEHDPIYRAALKRYSNLTGPINGRELTEIIFSRPLSDSMYFDKLIETHPLIVAVSLALTDTLAERGIVPNRVLGYSLGETISAVVSGALTPEEAIWAVRTQAAVFEKLVSPGCLVAVLSSHEIITEAMPLYLRKRVHLAAANAPAHYVYGMKKNDCSAFMEALHSHGLSHALLPIRFAFHTPLIDNAQENFSEITEQLSFCVPRIPVQSCALSGEIHEFKAYHFWRVAREVVRFYDTIVPLANNYTTRLVDVGPSGTLAGFLRIPNRHPASSQKSKKITRPAIIIMNQFGSDIRTFNQAVERLA</sequence>
<gene>
    <name evidence="4" type="ORF">P856_374</name>
</gene>
<evidence type="ECO:0000256" key="2">
    <source>
        <dbReference type="ARBA" id="ARBA00022553"/>
    </source>
</evidence>
<dbReference type="PANTHER" id="PTHR43775:SF37">
    <property type="entry name" value="SI:DKEY-61P9.11"/>
    <property type="match status" value="1"/>
</dbReference>
<dbReference type="Pfam" id="PF00698">
    <property type="entry name" value="Acyl_transf_1"/>
    <property type="match status" value="1"/>
</dbReference>
<dbReference type="eggNOG" id="COG3321">
    <property type="taxonomic scope" value="Bacteria"/>
</dbReference>
<dbReference type="STRING" id="1401328.P856_374"/>
<feature type="domain" description="Malonyl-CoA:ACP transacylase (MAT)" evidence="3">
    <location>
        <begin position="9"/>
        <end position="301"/>
    </location>
</feature>
<accession>V9TW92</accession>
<dbReference type="EMBL" id="CP006745">
    <property type="protein sequence ID" value="AHC73595.1"/>
    <property type="molecule type" value="Genomic_DNA"/>
</dbReference>
<dbReference type="InterPro" id="IPR001227">
    <property type="entry name" value="Ac_transferase_dom_sf"/>
</dbReference>
<dbReference type="HOGENOM" id="CLU_030558_3_1_5"/>
<name>V9TW92_9PROT</name>
<evidence type="ECO:0000256" key="1">
    <source>
        <dbReference type="ARBA" id="ARBA00022450"/>
    </source>
</evidence>
<protein>
    <submittedName>
        <fullName evidence="4">PtzK</fullName>
    </submittedName>
</protein>
<proteinExistence type="predicted"/>
<keyword evidence="1" id="KW-0596">Phosphopantetheine</keyword>
<evidence type="ECO:0000259" key="3">
    <source>
        <dbReference type="SMART" id="SM00827"/>
    </source>
</evidence>
<dbReference type="OrthoDB" id="9808564at2"/>
<dbReference type="InterPro" id="IPR050091">
    <property type="entry name" value="PKS_NRPS_Biosynth_Enz"/>
</dbReference>
<dbReference type="SUPFAM" id="SSF52151">
    <property type="entry name" value="FabD/lysophospholipase-like"/>
    <property type="match status" value="1"/>
</dbReference>
<dbReference type="PATRIC" id="fig|1401328.3.peg.364"/>
<dbReference type="Proteomes" id="UP000018700">
    <property type="component" value="Chromosome"/>
</dbReference>
<organism evidence="4 5">
    <name type="scientific">Candidatus Endolissoclinum faulkneri L5</name>
    <dbReference type="NCBI Taxonomy" id="1401328"/>
    <lineage>
        <taxon>Bacteria</taxon>
        <taxon>Pseudomonadati</taxon>
        <taxon>Pseudomonadota</taxon>
        <taxon>Alphaproteobacteria</taxon>
        <taxon>Rhodospirillales</taxon>
        <taxon>Rhodospirillaceae</taxon>
        <taxon>Candidatus Endolissoclinum</taxon>
    </lineage>
</organism>
<dbReference type="RefSeq" id="WP_025300476.1">
    <property type="nucleotide sequence ID" value="NZ_CP006745.1"/>
</dbReference>
<evidence type="ECO:0000313" key="4">
    <source>
        <dbReference type="EMBL" id="AHC73595.1"/>
    </source>
</evidence>
<dbReference type="AlphaFoldDB" id="V9TW92"/>
<reference evidence="4 5" key="1">
    <citation type="journal article" date="2013" name="PLoS ONE">
        <title>Bacterial endosymbiosis in a chordate host: long-term co-evolution and conservation of secondary metabolism.</title>
        <authorList>
            <person name="Kwan J.C."/>
            <person name="Schmidt E.W."/>
        </authorList>
    </citation>
    <scope>NUCLEOTIDE SEQUENCE [LARGE SCALE GENOMIC DNA]</scope>
    <source>
        <strain evidence="5">faulkneri L5</strain>
    </source>
</reference>
<dbReference type="SMART" id="SM00827">
    <property type="entry name" value="PKS_AT"/>
    <property type="match status" value="1"/>
</dbReference>
<dbReference type="InterPro" id="IPR016035">
    <property type="entry name" value="Acyl_Trfase/lysoPLipase"/>
</dbReference>
<dbReference type="PANTHER" id="PTHR43775">
    <property type="entry name" value="FATTY ACID SYNTHASE"/>
    <property type="match status" value="1"/>
</dbReference>
<evidence type="ECO:0000313" key="5">
    <source>
        <dbReference type="Proteomes" id="UP000018700"/>
    </source>
</evidence>
<dbReference type="KEGG" id="efk:P856_374"/>